<proteinExistence type="predicted"/>
<evidence type="ECO:0000313" key="1">
    <source>
        <dbReference type="EMBL" id="MFD1176330.1"/>
    </source>
</evidence>
<dbReference type="EMBL" id="JBHTLM010000004">
    <property type="protein sequence ID" value="MFD1176330.1"/>
    <property type="molecule type" value="Genomic_DNA"/>
</dbReference>
<reference evidence="2" key="1">
    <citation type="journal article" date="2019" name="Int. J. Syst. Evol. Microbiol.">
        <title>The Global Catalogue of Microorganisms (GCM) 10K type strain sequencing project: providing services to taxonomists for standard genome sequencing and annotation.</title>
        <authorList>
            <consortium name="The Broad Institute Genomics Platform"/>
            <consortium name="The Broad Institute Genome Sequencing Center for Infectious Disease"/>
            <person name="Wu L."/>
            <person name="Ma J."/>
        </authorList>
    </citation>
    <scope>NUCLEOTIDE SEQUENCE [LARGE SCALE GENOMIC DNA]</scope>
    <source>
        <strain evidence="2">CCUG 59189</strain>
    </source>
</reference>
<sequence>MSHAKDDEVFTSLFIQFSNRAERWMKRALLGLLAALCLFQLALRVPELRHFLSSADKHEGVQIHRNIGG</sequence>
<organism evidence="1 2">
    <name type="scientific">Paenibacillus puldeungensis</name>
    <dbReference type="NCBI Taxonomy" id="696536"/>
    <lineage>
        <taxon>Bacteria</taxon>
        <taxon>Bacillati</taxon>
        <taxon>Bacillota</taxon>
        <taxon>Bacilli</taxon>
        <taxon>Bacillales</taxon>
        <taxon>Paenibacillaceae</taxon>
        <taxon>Paenibacillus</taxon>
    </lineage>
</organism>
<accession>A0ABW3RX78</accession>
<protein>
    <submittedName>
        <fullName evidence="1">Uncharacterized protein</fullName>
    </submittedName>
</protein>
<evidence type="ECO:0000313" key="2">
    <source>
        <dbReference type="Proteomes" id="UP001597262"/>
    </source>
</evidence>
<comment type="caution">
    <text evidence="1">The sequence shown here is derived from an EMBL/GenBank/DDBJ whole genome shotgun (WGS) entry which is preliminary data.</text>
</comment>
<dbReference type="Proteomes" id="UP001597262">
    <property type="component" value="Unassembled WGS sequence"/>
</dbReference>
<dbReference type="RefSeq" id="WP_379318564.1">
    <property type="nucleotide sequence ID" value="NZ_JBHTLM010000004.1"/>
</dbReference>
<keyword evidence="2" id="KW-1185">Reference proteome</keyword>
<name>A0ABW3RX78_9BACL</name>
<gene>
    <name evidence="1" type="ORF">ACFQ3W_08455</name>
</gene>